<evidence type="ECO:0008006" key="2">
    <source>
        <dbReference type="Google" id="ProtNLM"/>
    </source>
</evidence>
<sequence length="85" mass="9682">NVVFTIKKTPQMGVVEIGNRRGNQYSFTLRDLISGSVYYRHYSGQGKLDSIILEMTLTSLTSESESKLRDKYDFVLPVIIIPQPK</sequence>
<feature type="non-terminal residue" evidence="1">
    <location>
        <position position="85"/>
    </location>
</feature>
<feature type="non-terminal residue" evidence="1">
    <location>
        <position position="1"/>
    </location>
</feature>
<proteinExistence type="predicted"/>
<reference evidence="1" key="1">
    <citation type="submission" date="2014-12" db="EMBL/GenBank/DDBJ databases">
        <title>Insight into the proteome of Arion vulgaris.</title>
        <authorList>
            <person name="Aradska J."/>
            <person name="Bulat T."/>
            <person name="Smidak R."/>
            <person name="Sarate P."/>
            <person name="Gangsoo J."/>
            <person name="Sialana F."/>
            <person name="Bilban M."/>
            <person name="Lubec G."/>
        </authorList>
    </citation>
    <scope>NUCLEOTIDE SEQUENCE</scope>
    <source>
        <tissue evidence="1">Skin</tissue>
    </source>
</reference>
<organism evidence="1">
    <name type="scientific">Arion vulgaris</name>
    <dbReference type="NCBI Taxonomy" id="1028688"/>
    <lineage>
        <taxon>Eukaryota</taxon>
        <taxon>Metazoa</taxon>
        <taxon>Spiralia</taxon>
        <taxon>Lophotrochozoa</taxon>
        <taxon>Mollusca</taxon>
        <taxon>Gastropoda</taxon>
        <taxon>Heterobranchia</taxon>
        <taxon>Euthyneura</taxon>
        <taxon>Panpulmonata</taxon>
        <taxon>Eupulmonata</taxon>
        <taxon>Stylommatophora</taxon>
        <taxon>Helicina</taxon>
        <taxon>Arionoidea</taxon>
        <taxon>Arionidae</taxon>
        <taxon>Arion</taxon>
    </lineage>
</organism>
<evidence type="ECO:0000313" key="1">
    <source>
        <dbReference type="EMBL" id="CEK60473.1"/>
    </source>
</evidence>
<protein>
    <recommendedName>
        <fullName evidence="2">Cadherin domain-containing protein</fullName>
    </recommendedName>
</protein>
<gene>
    <name evidence="1" type="primary">ORF39485</name>
</gene>
<dbReference type="EMBL" id="HACG01013608">
    <property type="protein sequence ID" value="CEK60473.1"/>
    <property type="molecule type" value="Transcribed_RNA"/>
</dbReference>
<dbReference type="AlphaFoldDB" id="A0A0B6YWA3"/>
<name>A0A0B6YWA3_9EUPU</name>
<accession>A0A0B6YWA3</accession>